<dbReference type="Gene3D" id="3.30.565.10">
    <property type="entry name" value="Histidine kinase-like ATPase, C-terminal domain"/>
    <property type="match status" value="1"/>
</dbReference>
<dbReference type="EMBL" id="JAVDQA010000001">
    <property type="protein sequence ID" value="MDR6299903.1"/>
    <property type="molecule type" value="Genomic_DNA"/>
</dbReference>
<dbReference type="Proteomes" id="UP001257659">
    <property type="component" value="Unassembled WGS sequence"/>
</dbReference>
<sequence length="558" mass="64115">MSNFEPLNINADRICEAISKIGYKPSSAILDIVDNSVMANADNITIELHIKDGKTLNNIQNIEKIRIIDDGTGMDVEAIKKALELGSDVQYSKNSLSKYGLGLKSAGFSLGNRVEVASKQGNFISDTFFLDRNIIRDKNEFGYSTTALSEKIKEKLVEYESGTIVTISDIIYTSRVSANKIIKDITEKAGVSYNEYLSKNGRNFKVKIVKSKEENESIEKEKNIIPKDILFWEECYESFQKESYDCKKPCKALDSEFENPLNPEGENIKIQVAIFPKDSMKNFIGFDEKEQKDIKKYEIGQKNAGFYFYRNGRLIKWGEKLFLGRGELGFRAKILFKSEHDDLFDVDVSKQHLTISEEVEKILMTLVNISRGQSKDLFKRCDDLLRTSRNTGKEGSEFNVKNSVLEEEEEEGVGIDLRQVQDRKELLEFNSDKLKLEDDAKYEDEDDKEAFRRVRYWDHGRNLWESATDRLEGTYVLINRLHPFYDLVLSKLEKGSPERQSLEALFHALAVGENQTIQKFQDIDAKVAVEVFSKFSRSSSHQIDNWVNNNWSLFDDED</sequence>
<protein>
    <submittedName>
        <fullName evidence="1">Ribosomal protein L21</fullName>
    </submittedName>
</protein>
<accession>A0ABU1K2R9</accession>
<name>A0ABU1K2R9_9FLAO</name>
<dbReference type="Pfam" id="PF13589">
    <property type="entry name" value="HATPase_c_3"/>
    <property type="match status" value="1"/>
</dbReference>
<proteinExistence type="predicted"/>
<comment type="caution">
    <text evidence="1">The sequence shown here is derived from an EMBL/GenBank/DDBJ whole genome shotgun (WGS) entry which is preliminary data.</text>
</comment>
<evidence type="ECO:0000313" key="2">
    <source>
        <dbReference type="Proteomes" id="UP001257659"/>
    </source>
</evidence>
<keyword evidence="2" id="KW-1185">Reference proteome</keyword>
<dbReference type="InterPro" id="IPR036890">
    <property type="entry name" value="HATPase_C_sf"/>
</dbReference>
<keyword evidence="1" id="KW-0687">Ribonucleoprotein</keyword>
<reference evidence="1 2" key="1">
    <citation type="submission" date="2023-07" db="EMBL/GenBank/DDBJ databases">
        <title>Genomic Encyclopedia of Type Strains, Phase IV (KMG-IV): sequencing the most valuable type-strain genomes for metagenomic binning, comparative biology and taxonomic classification.</title>
        <authorList>
            <person name="Goeker M."/>
        </authorList>
    </citation>
    <scope>NUCLEOTIDE SEQUENCE [LARGE SCALE GENOMIC DNA]</scope>
    <source>
        <strain evidence="1 2">DSM 102814</strain>
    </source>
</reference>
<evidence type="ECO:0000313" key="1">
    <source>
        <dbReference type="EMBL" id="MDR6299903.1"/>
    </source>
</evidence>
<dbReference type="GO" id="GO:0005840">
    <property type="term" value="C:ribosome"/>
    <property type="evidence" value="ECO:0007669"/>
    <property type="project" value="UniProtKB-KW"/>
</dbReference>
<gene>
    <name evidence="1" type="ORF">GGR31_000519</name>
</gene>
<organism evidence="1 2">
    <name type="scientific">Mesonia maritima</name>
    <dbReference type="NCBI Taxonomy" id="1793873"/>
    <lineage>
        <taxon>Bacteria</taxon>
        <taxon>Pseudomonadati</taxon>
        <taxon>Bacteroidota</taxon>
        <taxon>Flavobacteriia</taxon>
        <taxon>Flavobacteriales</taxon>
        <taxon>Flavobacteriaceae</taxon>
        <taxon>Mesonia</taxon>
    </lineage>
</organism>
<dbReference type="RefSeq" id="WP_309726884.1">
    <property type="nucleotide sequence ID" value="NZ_JAVDQA010000001.1"/>
</dbReference>
<dbReference type="SUPFAM" id="SSF55874">
    <property type="entry name" value="ATPase domain of HSP90 chaperone/DNA topoisomerase II/histidine kinase"/>
    <property type="match status" value="1"/>
</dbReference>
<keyword evidence="1" id="KW-0689">Ribosomal protein</keyword>